<dbReference type="Pfam" id="PF00282">
    <property type="entry name" value="Pyridoxal_deC"/>
    <property type="match status" value="1"/>
</dbReference>
<evidence type="ECO:0000256" key="3">
    <source>
        <dbReference type="ARBA" id="ARBA00022793"/>
    </source>
</evidence>
<dbReference type="InterPro" id="IPR015424">
    <property type="entry name" value="PyrdxlP-dep_Trfase"/>
</dbReference>
<dbReference type="STRING" id="1075417.SAMN05421823_1016"/>
<dbReference type="SUPFAM" id="SSF53383">
    <property type="entry name" value="PLP-dependent transferases"/>
    <property type="match status" value="1"/>
</dbReference>
<dbReference type="PANTHER" id="PTHR45677:SF8">
    <property type="entry name" value="CYSTEINE SULFINIC ACID DECARBOXYLASE"/>
    <property type="match status" value="1"/>
</dbReference>
<organism evidence="8 9">
    <name type="scientific">Catalinimonas alkaloidigena</name>
    <dbReference type="NCBI Taxonomy" id="1075417"/>
    <lineage>
        <taxon>Bacteria</taxon>
        <taxon>Pseudomonadati</taxon>
        <taxon>Bacteroidota</taxon>
        <taxon>Cytophagia</taxon>
        <taxon>Cytophagales</taxon>
        <taxon>Catalimonadaceae</taxon>
        <taxon>Catalinimonas</taxon>
    </lineage>
</organism>
<dbReference type="RefSeq" id="WP_089677683.1">
    <property type="nucleotide sequence ID" value="NZ_FNFO01000001.1"/>
</dbReference>
<dbReference type="AlphaFoldDB" id="A0A1G8WAS7"/>
<dbReference type="PRINTS" id="PR00800">
    <property type="entry name" value="YHDCRBOXLASE"/>
</dbReference>
<reference evidence="8 9" key="1">
    <citation type="submission" date="2016-10" db="EMBL/GenBank/DDBJ databases">
        <authorList>
            <person name="de Groot N.N."/>
        </authorList>
    </citation>
    <scope>NUCLEOTIDE SEQUENCE [LARGE SCALE GENOMIC DNA]</scope>
    <source>
        <strain evidence="8 9">DSM 25186</strain>
    </source>
</reference>
<comment type="cofactor">
    <cofactor evidence="1 6 7">
        <name>pyridoxal 5'-phosphate</name>
        <dbReference type="ChEBI" id="CHEBI:597326"/>
    </cofactor>
</comment>
<dbReference type="GO" id="GO:0005737">
    <property type="term" value="C:cytoplasm"/>
    <property type="evidence" value="ECO:0007669"/>
    <property type="project" value="TreeGrafter"/>
</dbReference>
<dbReference type="GO" id="GO:0016831">
    <property type="term" value="F:carboxy-lyase activity"/>
    <property type="evidence" value="ECO:0007669"/>
    <property type="project" value="UniProtKB-KW"/>
</dbReference>
<evidence type="ECO:0000256" key="4">
    <source>
        <dbReference type="ARBA" id="ARBA00022898"/>
    </source>
</evidence>
<evidence type="ECO:0000256" key="6">
    <source>
        <dbReference type="PIRSR" id="PIRSR602129-50"/>
    </source>
</evidence>
<dbReference type="Proteomes" id="UP000198510">
    <property type="component" value="Unassembled WGS sequence"/>
</dbReference>
<dbReference type="GO" id="GO:0006520">
    <property type="term" value="P:amino acid metabolic process"/>
    <property type="evidence" value="ECO:0007669"/>
    <property type="project" value="InterPro"/>
</dbReference>
<keyword evidence="5 7" id="KW-0456">Lyase</keyword>
<dbReference type="Gene3D" id="3.40.640.10">
    <property type="entry name" value="Type I PLP-dependent aspartate aminotransferase-like (Major domain)"/>
    <property type="match status" value="1"/>
</dbReference>
<dbReference type="Gene3D" id="3.90.1150.170">
    <property type="match status" value="1"/>
</dbReference>
<evidence type="ECO:0000313" key="8">
    <source>
        <dbReference type="EMBL" id="SDJ74835.1"/>
    </source>
</evidence>
<keyword evidence="3" id="KW-0210">Decarboxylase</keyword>
<keyword evidence="9" id="KW-1185">Reference proteome</keyword>
<dbReference type="GO" id="GO:0030170">
    <property type="term" value="F:pyridoxal phosphate binding"/>
    <property type="evidence" value="ECO:0007669"/>
    <property type="project" value="InterPro"/>
</dbReference>
<dbReference type="GO" id="GO:0019752">
    <property type="term" value="P:carboxylic acid metabolic process"/>
    <property type="evidence" value="ECO:0007669"/>
    <property type="project" value="InterPro"/>
</dbReference>
<proteinExistence type="inferred from homology"/>
<evidence type="ECO:0000256" key="7">
    <source>
        <dbReference type="RuleBase" id="RU000382"/>
    </source>
</evidence>
<evidence type="ECO:0000256" key="2">
    <source>
        <dbReference type="ARBA" id="ARBA00009533"/>
    </source>
</evidence>
<dbReference type="InterPro" id="IPR015421">
    <property type="entry name" value="PyrdxlP-dep_Trfase_major"/>
</dbReference>
<comment type="similarity">
    <text evidence="2 7">Belongs to the group II decarboxylase family.</text>
</comment>
<dbReference type="EMBL" id="FNFO01000001">
    <property type="protein sequence ID" value="SDJ74835.1"/>
    <property type="molecule type" value="Genomic_DNA"/>
</dbReference>
<evidence type="ECO:0000313" key="9">
    <source>
        <dbReference type="Proteomes" id="UP000198510"/>
    </source>
</evidence>
<dbReference type="InterPro" id="IPR010977">
    <property type="entry name" value="Aromatic_deC"/>
</dbReference>
<dbReference type="OrthoDB" id="9803665at2"/>
<protein>
    <submittedName>
        <fullName evidence="8">L-2,4-diaminobutyrate decarboxylase</fullName>
    </submittedName>
</protein>
<dbReference type="PANTHER" id="PTHR45677">
    <property type="entry name" value="GLUTAMATE DECARBOXYLASE-RELATED"/>
    <property type="match status" value="1"/>
</dbReference>
<evidence type="ECO:0000256" key="5">
    <source>
        <dbReference type="ARBA" id="ARBA00023239"/>
    </source>
</evidence>
<name>A0A1G8WAS7_9BACT</name>
<keyword evidence="4 6" id="KW-0663">Pyridoxal phosphate</keyword>
<feature type="modified residue" description="N6-(pyridoxal phosphate)lysine" evidence="6">
    <location>
        <position position="301"/>
    </location>
</feature>
<dbReference type="InterPro" id="IPR002129">
    <property type="entry name" value="PyrdxlP-dep_de-COase"/>
</dbReference>
<evidence type="ECO:0000256" key="1">
    <source>
        <dbReference type="ARBA" id="ARBA00001933"/>
    </source>
</evidence>
<sequence length="483" mass="53223">MQDLLSQAYDPEAFRQQGHQLIDQLADYLAQARAGTALPVMPWREPAEQLARWQQESGQPNDATDPLALLQAVVQESIHLHHPRYMGHQVCAPVPLAALAGLVSNLLNNGAAVYEMGSVSTALEKIVVGELARAIGFPLDADGVLTSGGTLANLTALLAARQLKAGFNAWHEGTEPRLALLVSEEAHYCVSRAVKVMGWGEGGIIKVPVNDRFQIRLDALEDCKAQAEAEGRQVIAVVGSACSTSTGAYDDLNGLADFCDRHGLWLHVDGAHGGGVVFSEKYRSRVRGLERADSVAIDFHKMLMTPALVTGLVFRQGKHAYASFAQRAQYLLGDTPEDEWYNLAHRTYECTKLMMSLKVYTLLRTYGPALFAQNVDRLYDLAQTFAQKIQAHPQFQLPVAPQANIVCFRYCPEGEADLNALNRRIRRQLLEEGNFYIVQTQLGSDVYLRTTLMNPFTSETDLDALLTEVERIGTTTQTTRVEA</sequence>
<accession>A0A1G8WAS7</accession>
<gene>
    <name evidence="8" type="ORF">SAMN05421823_1016</name>
</gene>